<keyword evidence="1" id="KW-0813">Transport</keyword>
<dbReference type="RefSeq" id="WP_238549604.1">
    <property type="nucleotide sequence ID" value="NZ_JGYS01000004.1"/>
</dbReference>
<evidence type="ECO:0000256" key="3">
    <source>
        <dbReference type="ARBA" id="ARBA00022840"/>
    </source>
</evidence>
<keyword evidence="5" id="KW-1133">Transmembrane helix</keyword>
<dbReference type="Gene3D" id="3.40.50.300">
    <property type="entry name" value="P-loop containing nucleotide triphosphate hydrolases"/>
    <property type="match status" value="1"/>
</dbReference>
<comment type="caution">
    <text evidence="7">The sequence shown here is derived from an EMBL/GenBank/DDBJ whole genome shotgun (WGS) entry which is preliminary data.</text>
</comment>
<protein>
    <submittedName>
        <fullName evidence="7">ABC transporter</fullName>
        <ecNumber evidence="7">3.6.3.27</ecNumber>
    </submittedName>
</protein>
<dbReference type="InterPro" id="IPR027417">
    <property type="entry name" value="P-loop_NTPase"/>
</dbReference>
<dbReference type="InterPro" id="IPR003593">
    <property type="entry name" value="AAA+_ATPase"/>
</dbReference>
<gene>
    <name evidence="7" type="ORF">BCAL_2139</name>
</gene>
<dbReference type="InterPro" id="IPR003439">
    <property type="entry name" value="ABC_transporter-like_ATP-bd"/>
</dbReference>
<organism evidence="7 8">
    <name type="scientific">Bifidobacterium callitrichos DSM 23973</name>
    <dbReference type="NCBI Taxonomy" id="1437609"/>
    <lineage>
        <taxon>Bacteria</taxon>
        <taxon>Bacillati</taxon>
        <taxon>Actinomycetota</taxon>
        <taxon>Actinomycetes</taxon>
        <taxon>Bifidobacteriales</taxon>
        <taxon>Bifidobacteriaceae</taxon>
        <taxon>Bifidobacterium</taxon>
    </lineage>
</organism>
<evidence type="ECO:0000313" key="8">
    <source>
        <dbReference type="Proteomes" id="UP000029072"/>
    </source>
</evidence>
<keyword evidence="3" id="KW-0067">ATP-binding</keyword>
<dbReference type="eggNOG" id="COG3023">
    <property type="taxonomic scope" value="Bacteria"/>
</dbReference>
<dbReference type="EC" id="3.6.3.27" evidence="7"/>
<reference evidence="7 8" key="1">
    <citation type="submission" date="2014-03" db="EMBL/GenBank/DDBJ databases">
        <title>Genomics of Bifidobacteria.</title>
        <authorList>
            <person name="Ventura M."/>
            <person name="Milani C."/>
            <person name="Lugli G.A."/>
        </authorList>
    </citation>
    <scope>NUCLEOTIDE SEQUENCE [LARGE SCALE GENOMIC DNA]</scope>
    <source>
        <strain evidence="7 8">DSM 23973</strain>
    </source>
</reference>
<dbReference type="Proteomes" id="UP000029072">
    <property type="component" value="Unassembled WGS sequence"/>
</dbReference>
<dbReference type="InterPro" id="IPR050166">
    <property type="entry name" value="ABC_transporter_ATP-bind"/>
</dbReference>
<accession>A0A087AB02</accession>
<dbReference type="PANTHER" id="PTHR42788:SF19">
    <property type="entry name" value="ALIPHATIC SULFONATES IMPORT ATP-BINDING PROTEIN SSUB 2"/>
    <property type="match status" value="1"/>
</dbReference>
<dbReference type="STRING" id="1437609.BCAL_2139"/>
<proteinExistence type="predicted"/>
<feature type="transmembrane region" description="Helical" evidence="5">
    <location>
        <begin position="12"/>
        <end position="39"/>
    </location>
</feature>
<evidence type="ECO:0000313" key="7">
    <source>
        <dbReference type="EMBL" id="KFI55952.1"/>
    </source>
</evidence>
<feature type="domain" description="ABC transporter" evidence="6">
    <location>
        <begin position="427"/>
        <end position="641"/>
    </location>
</feature>
<dbReference type="eggNOG" id="COG1136">
    <property type="taxonomic scope" value="Bacteria"/>
</dbReference>
<evidence type="ECO:0000256" key="2">
    <source>
        <dbReference type="ARBA" id="ARBA00022741"/>
    </source>
</evidence>
<evidence type="ECO:0000256" key="1">
    <source>
        <dbReference type="ARBA" id="ARBA00022448"/>
    </source>
</evidence>
<dbReference type="SUPFAM" id="SSF52540">
    <property type="entry name" value="P-loop containing nucleoside triphosphate hydrolases"/>
    <property type="match status" value="1"/>
</dbReference>
<dbReference type="InterPro" id="IPR017871">
    <property type="entry name" value="ABC_transporter-like_CS"/>
</dbReference>
<name>A0A087AB02_9BIFI</name>
<keyword evidence="5" id="KW-0812">Transmembrane</keyword>
<dbReference type="EMBL" id="JGYS01000004">
    <property type="protein sequence ID" value="KFI55952.1"/>
    <property type="molecule type" value="Genomic_DNA"/>
</dbReference>
<keyword evidence="2" id="KW-0547">Nucleotide-binding</keyword>
<dbReference type="PROSITE" id="PS00211">
    <property type="entry name" value="ABC_TRANSPORTER_1"/>
    <property type="match status" value="1"/>
</dbReference>
<feature type="region of interest" description="Disordered" evidence="4">
    <location>
        <begin position="297"/>
        <end position="327"/>
    </location>
</feature>
<dbReference type="GO" id="GO:0016887">
    <property type="term" value="F:ATP hydrolysis activity"/>
    <property type="evidence" value="ECO:0007669"/>
    <property type="project" value="InterPro"/>
</dbReference>
<evidence type="ECO:0000256" key="4">
    <source>
        <dbReference type="SAM" id="MobiDB-lite"/>
    </source>
</evidence>
<evidence type="ECO:0000259" key="6">
    <source>
        <dbReference type="PROSITE" id="PS50893"/>
    </source>
</evidence>
<feature type="compositionally biased region" description="Gly residues" evidence="4">
    <location>
        <begin position="299"/>
        <end position="325"/>
    </location>
</feature>
<dbReference type="AlphaFoldDB" id="A0A087AB02"/>
<keyword evidence="5" id="KW-0472">Membrane</keyword>
<sequence length="642" mass="65187">MHRTKKPRGGGAHTGVAVSVFILLAAMLVSVGLGAGFLLTRSRIPQSLESSTSAGSMKVAASQFDDARSVQLTVTLGTSSTIVSPVAGRVTASHCAANATIASGGTPISVDAIPVLALHTVTPPYRTLTSGTKGPDARSLNDALRALGYAAPDSDWFTWNSITAYNKLADSVGARRITKEGGWAIDPSFFIWLPSASATVAECRVSVGQQIAQGAELLVTSAAPVKATLPVSAAAASSGGASGAAGSGVTSGDLVSGDRVLSIGSTTVPVPTGTTELTDQSVLSAITGSTEYRLASLGSGSGQMGSGAGTGGSGGTGASSGGSSEGGTVQVSYTWRLAQPIEAVTVPPSSLYRASGGKACVTVSGKPTPVSIIASQLGKTMVAPDGVGSFSSVDVSPASDEPAGGDSTMTGIADQGIVQSADQGKRVELHDVGHTFDPSGEDMLFRHLTVTLLPKHVYALTGPSGSGKSTLLSIIAGWVTPTSGTVERIGCSRVNWVLQNPHGVARRSAVDHVALPFIARGERRADATAHAMELLDAFGLTSLAGKRFRDLSGGEAQRLMLARGVASGADLMLVDEPTAQLDLNTAATVNERLHALSMGGAIVVVATHDPRTRDACTDLIDLGDFQSDDRGTERGTERGEVS</sequence>
<dbReference type="GO" id="GO:0005524">
    <property type="term" value="F:ATP binding"/>
    <property type="evidence" value="ECO:0007669"/>
    <property type="project" value="UniProtKB-KW"/>
</dbReference>
<dbReference type="PROSITE" id="PS50893">
    <property type="entry name" value="ABC_TRANSPORTER_2"/>
    <property type="match status" value="1"/>
</dbReference>
<evidence type="ECO:0000256" key="5">
    <source>
        <dbReference type="SAM" id="Phobius"/>
    </source>
</evidence>
<dbReference type="Pfam" id="PF00005">
    <property type="entry name" value="ABC_tran"/>
    <property type="match status" value="1"/>
</dbReference>
<dbReference type="PANTHER" id="PTHR42788">
    <property type="entry name" value="TAURINE IMPORT ATP-BINDING PROTEIN-RELATED"/>
    <property type="match status" value="1"/>
</dbReference>
<dbReference type="SMART" id="SM00382">
    <property type="entry name" value="AAA"/>
    <property type="match status" value="1"/>
</dbReference>
<keyword evidence="7" id="KW-0378">Hydrolase</keyword>